<keyword evidence="2" id="KW-1185">Reference proteome</keyword>
<accession>A0A9X0HHZ9</accession>
<dbReference type="AlphaFoldDB" id="A0A9X0HHZ9"/>
<protein>
    <recommendedName>
        <fullName evidence="3">STAS/SEC14 domain-containing protein</fullName>
    </recommendedName>
</protein>
<dbReference type="Proteomes" id="UP000054223">
    <property type="component" value="Unassembled WGS sequence"/>
</dbReference>
<comment type="caution">
    <text evidence="1">The sequence shown here is derived from an EMBL/GenBank/DDBJ whole genome shotgun (WGS) entry which is preliminary data.</text>
</comment>
<evidence type="ECO:0000313" key="2">
    <source>
        <dbReference type="Proteomes" id="UP000054223"/>
    </source>
</evidence>
<proteinExistence type="predicted"/>
<gene>
    <name evidence="1" type="ORF">ASU33_02060</name>
</gene>
<reference evidence="1 2" key="1">
    <citation type="submission" date="2015-11" db="EMBL/GenBank/DDBJ databases">
        <title>Solirubrum puertoriconensis gen. nov. an environmental bacteria isolated in Puerto Rico.</title>
        <authorList>
            <person name="Cuebas-Irizarry M.F."/>
            <person name="Montalvo-Rodriguez R."/>
        </authorList>
    </citation>
    <scope>NUCLEOTIDE SEQUENCE [LARGE SCALE GENOMIC DNA]</scope>
    <source>
        <strain evidence="1 2">MC1A</strain>
    </source>
</reference>
<name>A0A9X0HHZ9_SOLP1</name>
<organism evidence="1 2">
    <name type="scientific">Solirubrum puertoriconensis</name>
    <dbReference type="NCBI Taxonomy" id="1751427"/>
    <lineage>
        <taxon>Bacteria</taxon>
        <taxon>Pseudomonadati</taxon>
        <taxon>Bacteroidota</taxon>
        <taxon>Cytophagia</taxon>
        <taxon>Cytophagales</taxon>
    </lineage>
</organism>
<sequence length="154" mass="17297">MMYTVSDFVCVQHDWSIGLLRHRWNGVERFAGLSLFQSVHESLLDLAINHEASSWLIELSAAPLNVEDQMWLEGTWLPALADTKVRRIAIVADDAYNLMVVEELLPISKRLVGRSVQFFADAPTALEWLTGSADAATNLQQEWDDALQTNPSLT</sequence>
<dbReference type="EMBL" id="LNAL01000008">
    <property type="protein sequence ID" value="KUG06175.1"/>
    <property type="molecule type" value="Genomic_DNA"/>
</dbReference>
<evidence type="ECO:0008006" key="3">
    <source>
        <dbReference type="Google" id="ProtNLM"/>
    </source>
</evidence>
<evidence type="ECO:0000313" key="1">
    <source>
        <dbReference type="EMBL" id="KUG06175.1"/>
    </source>
</evidence>